<reference evidence="1 3" key="1">
    <citation type="journal article" date="2017" name="PLoS ONE">
        <title>Development of a real-time PCR for detection of Staphylococcus pseudintermedius using a novel automated comparison of whole-genome sequences.</title>
        <authorList>
            <person name="Verstappen K.M."/>
            <person name="Huijbregts L."/>
            <person name="Spaninks M."/>
            <person name="Wagenaar J.A."/>
            <person name="Fluit A.C."/>
            <person name="Duim B."/>
        </authorList>
    </citation>
    <scope>NUCLEOTIDE SEQUENCE [LARGE SCALE GENOMIC DNA]</scope>
    <source>
        <strain evidence="1 3">15S02591-1</strain>
    </source>
</reference>
<reference evidence="2 4" key="2">
    <citation type="submission" date="2017-06" db="EMBL/GenBank/DDBJ databases">
        <title>Identification of a new gene, sdsY, involved in staphylococcal internalization in non-professional phagocytic cells (NPPCs).</title>
        <authorList>
            <person name="Maali Y."/>
            <person name="Martins-Simoes P."/>
            <person name="Trouillet-Assant S."/>
            <person name="Laurent F."/>
            <person name="Diot A."/>
            <person name="Verhoeven P."/>
            <person name="Bouvard D."/>
            <person name="Vandenesch F."/>
            <person name="Bes M."/>
        </authorList>
    </citation>
    <scope>NUCLEOTIDE SEQUENCE [LARGE SCALE GENOMIC DNA]</scope>
    <source>
        <strain evidence="2 4">Heidy</strain>
    </source>
</reference>
<proteinExistence type="predicted"/>
<dbReference type="EMBL" id="NIPK01000002">
    <property type="protein sequence ID" value="RIZ56290.1"/>
    <property type="molecule type" value="Genomic_DNA"/>
</dbReference>
<dbReference type="EMBL" id="MWUR01000010">
    <property type="protein sequence ID" value="PCF50078.1"/>
    <property type="molecule type" value="Genomic_DNA"/>
</dbReference>
<evidence type="ECO:0000313" key="2">
    <source>
        <dbReference type="EMBL" id="RIZ56290.1"/>
    </source>
</evidence>
<accession>A0AAX0QU20</accession>
<evidence type="ECO:0000313" key="3">
    <source>
        <dbReference type="Proteomes" id="UP000217473"/>
    </source>
</evidence>
<gene>
    <name evidence="1" type="ORF">B5C07_07675</name>
    <name evidence="2" type="ORF">CDL68_01750</name>
</gene>
<dbReference type="AlphaFoldDB" id="A0AAX0QU20"/>
<dbReference type="Proteomes" id="UP000266198">
    <property type="component" value="Unassembled WGS sequence"/>
</dbReference>
<organism evidence="1 3">
    <name type="scientific">Staphylococcus delphini</name>
    <dbReference type="NCBI Taxonomy" id="53344"/>
    <lineage>
        <taxon>Bacteria</taxon>
        <taxon>Bacillati</taxon>
        <taxon>Bacillota</taxon>
        <taxon>Bacilli</taxon>
        <taxon>Bacillales</taxon>
        <taxon>Staphylococcaceae</taxon>
        <taxon>Staphylococcus</taxon>
        <taxon>Staphylococcus intermedius group</taxon>
    </lineage>
</organism>
<dbReference type="RefSeq" id="WP_096597354.1">
    <property type="nucleotide sequence ID" value="NZ_LR134263.1"/>
</dbReference>
<evidence type="ECO:0000313" key="1">
    <source>
        <dbReference type="EMBL" id="PCF50078.1"/>
    </source>
</evidence>
<dbReference type="Proteomes" id="UP000217473">
    <property type="component" value="Unassembled WGS sequence"/>
</dbReference>
<sequence length="64" mass="7809">MTNYTYIRPNNLEQVIEELSKIIEHKKHDKLSNLLSDLEWLQKDDFELFDKNEVYDLMFDKGLF</sequence>
<evidence type="ECO:0000313" key="4">
    <source>
        <dbReference type="Proteomes" id="UP000266198"/>
    </source>
</evidence>
<keyword evidence="4" id="KW-1185">Reference proteome</keyword>
<protein>
    <recommendedName>
        <fullName evidence="5">Phage protein</fullName>
    </recommendedName>
</protein>
<comment type="caution">
    <text evidence="1">The sequence shown here is derived from an EMBL/GenBank/DDBJ whole genome shotgun (WGS) entry which is preliminary data.</text>
</comment>
<name>A0AAX0QU20_9STAP</name>
<evidence type="ECO:0008006" key="5">
    <source>
        <dbReference type="Google" id="ProtNLM"/>
    </source>
</evidence>